<evidence type="ECO:0000313" key="3">
    <source>
        <dbReference type="Proteomes" id="UP000242310"/>
    </source>
</evidence>
<organism evidence="2 3">
    <name type="scientific">Salsuginibacillus halophilus</name>
    <dbReference type="NCBI Taxonomy" id="517424"/>
    <lineage>
        <taxon>Bacteria</taxon>
        <taxon>Bacillati</taxon>
        <taxon>Bacillota</taxon>
        <taxon>Bacilli</taxon>
        <taxon>Bacillales</taxon>
        <taxon>Bacillaceae</taxon>
        <taxon>Salsuginibacillus</taxon>
    </lineage>
</organism>
<feature type="transmembrane region" description="Helical" evidence="1">
    <location>
        <begin position="195"/>
        <end position="213"/>
    </location>
</feature>
<evidence type="ECO:0000313" key="2">
    <source>
        <dbReference type="EMBL" id="PSL43295.1"/>
    </source>
</evidence>
<protein>
    <submittedName>
        <fullName evidence="2">ABC-2 type transport system permease protein</fullName>
    </submittedName>
</protein>
<keyword evidence="1" id="KW-0812">Transmembrane</keyword>
<proteinExistence type="predicted"/>
<dbReference type="EMBL" id="PYAV01000011">
    <property type="protein sequence ID" value="PSL43295.1"/>
    <property type="molecule type" value="Genomic_DNA"/>
</dbReference>
<gene>
    <name evidence="2" type="ORF">B0H94_111121</name>
</gene>
<evidence type="ECO:0000256" key="1">
    <source>
        <dbReference type="SAM" id="Phobius"/>
    </source>
</evidence>
<dbReference type="AlphaFoldDB" id="A0A2P8HAN7"/>
<feature type="transmembrane region" description="Helical" evidence="1">
    <location>
        <begin position="347"/>
        <end position="368"/>
    </location>
</feature>
<comment type="caution">
    <text evidence="2">The sequence shown here is derived from an EMBL/GenBank/DDBJ whole genome shotgun (WGS) entry which is preliminary data.</text>
</comment>
<dbReference type="Proteomes" id="UP000242310">
    <property type="component" value="Unassembled WGS sequence"/>
</dbReference>
<feature type="transmembrane region" description="Helical" evidence="1">
    <location>
        <begin position="300"/>
        <end position="317"/>
    </location>
</feature>
<sequence length="533" mass="57326">MNERLFSGTFAIFCFILRRDRLRAPLWLFALTATSLAVALSFVDLYASAEERQAVAQTMVNPATTALIGQGHGLDDYTYGAMLAHQMLGMTALTAGVMSILLVIRHTRAQEEDGQLELLGALPVGRLAVPGAALLYVSGLNILIALFTGAGLTVLQLESITAGSSFLYGAAIGTAGIFFAALTLFVSQAAESSRGALGLSVTGLVAFYGLRAVGDTVNETFLYATPFGWLQEMQVYVEDHALYLFLPVAAAVIFAFSALQLHRRRDAGAGMLPARAGRRDGGRFLTSVFSLVFRLQRTSWMFWALGMILLGAVYGSVLSETETFFAEVEIIQVLIAAEGDTALIDQFLAMFMSVLAVAASIPTLLSLLRLKSEEKRGRLEALYTLPVPRLRVYGVYVATGMITSIIMLTAAAAGLWGAAAVTMEESFTFGAVFTAALVFVPALAVMLGLAALILGVSPALSPLIWVYLLYGYIVIYMGELFQFPDGMDYTTPYGYVPEYPAEDVAALPLVGMVTAAVIFAALGAWLYRRRDLD</sequence>
<dbReference type="OrthoDB" id="2014935at2"/>
<reference evidence="2 3" key="1">
    <citation type="submission" date="2018-03" db="EMBL/GenBank/DDBJ databases">
        <title>Genomic Encyclopedia of Type Strains, Phase III (KMG-III): the genomes of soil and plant-associated and newly described type strains.</title>
        <authorList>
            <person name="Whitman W."/>
        </authorList>
    </citation>
    <scope>NUCLEOTIDE SEQUENCE [LARGE SCALE GENOMIC DNA]</scope>
    <source>
        <strain evidence="2 3">CGMCC 1.07653</strain>
    </source>
</reference>
<feature type="transmembrane region" description="Helical" evidence="1">
    <location>
        <begin position="26"/>
        <end position="47"/>
    </location>
</feature>
<keyword evidence="3" id="KW-1185">Reference proteome</keyword>
<feature type="transmembrane region" description="Helical" evidence="1">
    <location>
        <begin position="124"/>
        <end position="146"/>
    </location>
</feature>
<feature type="transmembrane region" description="Helical" evidence="1">
    <location>
        <begin position="393"/>
        <end position="419"/>
    </location>
</feature>
<dbReference type="RefSeq" id="WP_106589434.1">
    <property type="nucleotide sequence ID" value="NZ_PYAV01000011.1"/>
</dbReference>
<feature type="transmembrane region" description="Helical" evidence="1">
    <location>
        <begin position="504"/>
        <end position="527"/>
    </location>
</feature>
<feature type="transmembrane region" description="Helical" evidence="1">
    <location>
        <begin position="241"/>
        <end position="261"/>
    </location>
</feature>
<keyword evidence="1" id="KW-1133">Transmembrane helix</keyword>
<feature type="transmembrane region" description="Helical" evidence="1">
    <location>
        <begin position="166"/>
        <end position="186"/>
    </location>
</feature>
<feature type="transmembrane region" description="Helical" evidence="1">
    <location>
        <begin position="463"/>
        <end position="484"/>
    </location>
</feature>
<feature type="transmembrane region" description="Helical" evidence="1">
    <location>
        <begin position="83"/>
        <end position="104"/>
    </location>
</feature>
<name>A0A2P8HAN7_9BACI</name>
<accession>A0A2P8HAN7</accession>
<feature type="transmembrane region" description="Helical" evidence="1">
    <location>
        <begin position="431"/>
        <end position="456"/>
    </location>
</feature>
<keyword evidence="1" id="KW-0472">Membrane</keyword>